<evidence type="ECO:0000313" key="1">
    <source>
        <dbReference type="EMBL" id="SJN20002.1"/>
    </source>
</evidence>
<organism evidence="1 2">
    <name type="scientific">Luteococcus japonicus LSP_Lj1</name>
    <dbReference type="NCBI Taxonomy" id="1255658"/>
    <lineage>
        <taxon>Bacteria</taxon>
        <taxon>Bacillati</taxon>
        <taxon>Actinomycetota</taxon>
        <taxon>Actinomycetes</taxon>
        <taxon>Propionibacteriales</taxon>
        <taxon>Propionibacteriaceae</taxon>
        <taxon>Luteococcus</taxon>
    </lineage>
</organism>
<evidence type="ECO:0000313" key="2">
    <source>
        <dbReference type="Proteomes" id="UP000188342"/>
    </source>
</evidence>
<dbReference type="InterPro" id="IPR027417">
    <property type="entry name" value="P-loop_NTPase"/>
</dbReference>
<reference evidence="1 2" key="1">
    <citation type="submission" date="2017-02" db="EMBL/GenBank/DDBJ databases">
        <authorList>
            <person name="Peterson S.W."/>
        </authorList>
    </citation>
    <scope>NUCLEOTIDE SEQUENCE [LARGE SCALE GENOMIC DNA]</scope>
    <source>
        <strain evidence="1 2">LSP_Lj1</strain>
    </source>
</reference>
<gene>
    <name evidence="1" type="ORF">FM114_02185</name>
</gene>
<dbReference type="EMBL" id="FUKQ01000009">
    <property type="protein sequence ID" value="SJN20002.1"/>
    <property type="molecule type" value="Genomic_DNA"/>
</dbReference>
<dbReference type="AlphaFoldDB" id="A0A1R4IJA8"/>
<dbReference type="Proteomes" id="UP000188342">
    <property type="component" value="Unassembled WGS sequence"/>
</dbReference>
<proteinExistence type="predicted"/>
<dbReference type="SUPFAM" id="SSF52540">
    <property type="entry name" value="P-loop containing nucleoside triphosphate hydrolases"/>
    <property type="match status" value="1"/>
</dbReference>
<accession>A0A1R4IJA8</accession>
<sequence length="654" mass="71464">MSTNCRLPPRYFVGRGEPVRDLLAHMEARRGPFVLNAQSGWGKSSLALMLASKISGLSFVLDTRTASSPSYVAAAVRHAALAAERAGLLVLPDDASWATTAGALRSLRDSSWRDGASLLVVFDQFENAFSDAALTAEFRDAALWSRENPEHVTLAFAWKTDYVDWIESHPYRLRDQIREASKVVNLAPFGSREVETVLRRLEAAVGAGLSRELRQRLREYSQGLPWLLKKLSGHLITEMASGKSQEQLIGEALNVQNLFDSDLAALSPQERDALNFVARYAPVRAAEVTERFTAGLVQSLLNQRLIVQVGEKLDTYWDIFRDYLNSGRVPIEDSYILRLSPNSVARLVSELLAHSGSAATSEIAEAWETTENVVWNLARELRQLGLGSSAGGFTSLAPEIVGSSDPEHEIRSRVANALRRHRAYSEFADLSERGQGRVQVSAFAARLREAFPAVQGTPNTWTAYARTFIAWFEYAGLVVTDRSGFVIAPEGSPGKGTLTARPASIVRSGAFPSRAPGPALELLRRSDGYLVVAPPEKRQYFRELVALAAVTDVSDYPTTGTIAAGLVVDGEIVEEVLLELLRAVPGGAEAVRGVEANSSVRSVEIGRIFEAAYATTWTDSTRDLVGKSFLAWARAAGLSTRRRSRRKMAIGTTG</sequence>
<protein>
    <submittedName>
        <fullName evidence="1">Dinucleotide-utilizing enzymes involved in molybdopterin and thiamine biosynthesis family 2</fullName>
    </submittedName>
</protein>
<name>A0A1R4IJA8_9ACTN</name>
<keyword evidence="2" id="KW-1185">Reference proteome</keyword>